<evidence type="ECO:0000256" key="1">
    <source>
        <dbReference type="SAM" id="MobiDB-lite"/>
    </source>
</evidence>
<feature type="region of interest" description="Disordered" evidence="1">
    <location>
        <begin position="87"/>
        <end position="107"/>
    </location>
</feature>
<dbReference type="RefSeq" id="XP_028882076.1">
    <property type="nucleotide sequence ID" value="XM_029026752.1"/>
</dbReference>
<proteinExistence type="predicted"/>
<gene>
    <name evidence="2" type="ORF">TM35_000192540</name>
</gene>
<dbReference type="PANTHER" id="PTHR37561:SF3">
    <property type="entry name" value="F-BOX DOMAIN-CONTAINING PROTEIN"/>
    <property type="match status" value="1"/>
</dbReference>
<dbReference type="PANTHER" id="PTHR37561">
    <property type="entry name" value="F-BOX DOMAIN-CONTAINING PROTEIN"/>
    <property type="match status" value="1"/>
</dbReference>
<dbReference type="AlphaFoldDB" id="A0A1X0NV61"/>
<feature type="compositionally biased region" description="Low complexity" evidence="1">
    <location>
        <begin position="94"/>
        <end position="106"/>
    </location>
</feature>
<evidence type="ECO:0000313" key="3">
    <source>
        <dbReference type="Proteomes" id="UP000192257"/>
    </source>
</evidence>
<sequence length="433" mass="48448">MSRRSTRTERRLRSIRVDVGNAEAFTTRSRRVSGRLTKSEVGSLMLLLAADAVLEDGREERDMLSTERLALKMGLLNMNHAPLGSPELPKNFSDVDGSASSAGDSDSVVERAINPSQADEEYTNVPTHPFLIEHILLNVMEFLPWESLLRTRGVNKFFFRLSLSFLSVCRPPRSTTPALFIPCHEDLLMNEDIIEAQLSSARGSWVCSECGMLVNLRTSRLKPCCQNSRPEGQRMFIGQLRRDGTVPMVKWLMSTVLQVPSDALISVENHRNKTSNRGKGCAWVTLRESAVSSLLKYHHRIFFDSVRGVEGVWVVPSHSREMLATVASVRGSMPDRAKHMPRNTLVVEMPLSVLSPVPPPPRPAIPIDRMNMISLTPPPLLPLPMPLPPTSSMSPPPYDVSSMLNQRSGPKPRGPWRHDPYSFSLIISPQFHY</sequence>
<protein>
    <recommendedName>
        <fullName evidence="4">F-box domain-containing protein</fullName>
    </recommendedName>
</protein>
<evidence type="ECO:0008006" key="4">
    <source>
        <dbReference type="Google" id="ProtNLM"/>
    </source>
</evidence>
<evidence type="ECO:0000313" key="2">
    <source>
        <dbReference type="EMBL" id="ORC88010.1"/>
    </source>
</evidence>
<comment type="caution">
    <text evidence="2">The sequence shown here is derived from an EMBL/GenBank/DDBJ whole genome shotgun (WGS) entry which is preliminary data.</text>
</comment>
<keyword evidence="3" id="KW-1185">Reference proteome</keyword>
<dbReference type="Proteomes" id="UP000192257">
    <property type="component" value="Unassembled WGS sequence"/>
</dbReference>
<dbReference type="EMBL" id="NBCO01000019">
    <property type="protein sequence ID" value="ORC88010.1"/>
    <property type="molecule type" value="Genomic_DNA"/>
</dbReference>
<dbReference type="VEuPathDB" id="TriTrypDB:TM35_000192540"/>
<organism evidence="2 3">
    <name type="scientific">Trypanosoma theileri</name>
    <dbReference type="NCBI Taxonomy" id="67003"/>
    <lineage>
        <taxon>Eukaryota</taxon>
        <taxon>Discoba</taxon>
        <taxon>Euglenozoa</taxon>
        <taxon>Kinetoplastea</taxon>
        <taxon>Metakinetoplastina</taxon>
        <taxon>Trypanosomatida</taxon>
        <taxon>Trypanosomatidae</taxon>
        <taxon>Trypanosoma</taxon>
    </lineage>
</organism>
<accession>A0A1X0NV61</accession>
<reference evidence="2 3" key="1">
    <citation type="submission" date="2017-03" db="EMBL/GenBank/DDBJ databases">
        <title>An alternative strategy for trypanosome survival in the mammalian bloodstream revealed through genome and transcriptome analysis of the ubiquitous bovine parasite Trypanosoma (Megatrypanum) theileri.</title>
        <authorList>
            <person name="Kelly S."/>
            <person name="Ivens A."/>
            <person name="Mott A."/>
            <person name="O'Neill E."/>
            <person name="Emms D."/>
            <person name="Macleod O."/>
            <person name="Voorheis P."/>
            <person name="Matthews J."/>
            <person name="Matthews K."/>
            <person name="Carrington M."/>
        </authorList>
    </citation>
    <scope>NUCLEOTIDE SEQUENCE [LARGE SCALE GENOMIC DNA]</scope>
    <source>
        <strain evidence="2">Edinburgh</strain>
    </source>
</reference>
<name>A0A1X0NV61_9TRYP</name>
<dbReference type="OrthoDB" id="260412at2759"/>
<dbReference type="GeneID" id="39986532"/>